<dbReference type="InterPro" id="IPR005545">
    <property type="entry name" value="YCII"/>
</dbReference>
<organism evidence="3 4">
    <name type="scientific">Noviherbaspirillum sedimenti</name>
    <dbReference type="NCBI Taxonomy" id="2320865"/>
    <lineage>
        <taxon>Bacteria</taxon>
        <taxon>Pseudomonadati</taxon>
        <taxon>Pseudomonadota</taxon>
        <taxon>Betaproteobacteria</taxon>
        <taxon>Burkholderiales</taxon>
        <taxon>Oxalobacteraceae</taxon>
        <taxon>Noviherbaspirillum</taxon>
    </lineage>
</organism>
<dbReference type="Pfam" id="PF03795">
    <property type="entry name" value="YCII"/>
    <property type="match status" value="1"/>
</dbReference>
<dbReference type="PANTHER" id="PTHR33606">
    <property type="entry name" value="PROTEIN YCII"/>
    <property type="match status" value="1"/>
</dbReference>
<dbReference type="InterPro" id="IPR051807">
    <property type="entry name" value="Sec-metab_biosynth-assoc"/>
</dbReference>
<dbReference type="PANTHER" id="PTHR33606:SF3">
    <property type="entry name" value="PROTEIN YCII"/>
    <property type="match status" value="1"/>
</dbReference>
<dbReference type="EMBL" id="QYUQ01000002">
    <property type="protein sequence ID" value="RJG02848.1"/>
    <property type="molecule type" value="Genomic_DNA"/>
</dbReference>
<comment type="caution">
    <text evidence="3">The sequence shown here is derived from an EMBL/GenBank/DDBJ whole genome shotgun (WGS) entry which is preliminary data.</text>
</comment>
<keyword evidence="4" id="KW-1185">Reference proteome</keyword>
<accession>A0A3A3G2X9</accession>
<protein>
    <submittedName>
        <fullName evidence="3">YciI family protein</fullName>
    </submittedName>
</protein>
<evidence type="ECO:0000313" key="4">
    <source>
        <dbReference type="Proteomes" id="UP000266327"/>
    </source>
</evidence>
<comment type="similarity">
    <text evidence="1">Belongs to the YciI family.</text>
</comment>
<evidence type="ECO:0000313" key="3">
    <source>
        <dbReference type="EMBL" id="RJG02848.1"/>
    </source>
</evidence>
<dbReference type="OrthoDB" id="9797014at2"/>
<proteinExistence type="inferred from homology"/>
<dbReference type="Gene3D" id="3.30.70.1060">
    <property type="entry name" value="Dimeric alpha+beta barrel"/>
    <property type="match status" value="1"/>
</dbReference>
<gene>
    <name evidence="3" type="ORF">D3878_15725</name>
</gene>
<dbReference type="InterPro" id="IPR011008">
    <property type="entry name" value="Dimeric_a/b-barrel"/>
</dbReference>
<sequence>MPYMIETWDKPNRQELRKQTRDEHLAYLAAHAGKLLACGAKLNDDGSDAGGGIYIVDVDTRAEAEAFIAADPFSRADLFREVRVVRWRKAYLAGQCCL</sequence>
<dbReference type="SUPFAM" id="SSF54909">
    <property type="entry name" value="Dimeric alpha+beta barrel"/>
    <property type="match status" value="1"/>
</dbReference>
<dbReference type="AlphaFoldDB" id="A0A3A3G2X9"/>
<evidence type="ECO:0000256" key="1">
    <source>
        <dbReference type="ARBA" id="ARBA00007689"/>
    </source>
</evidence>
<reference evidence="4" key="1">
    <citation type="submission" date="2018-09" db="EMBL/GenBank/DDBJ databases">
        <authorList>
            <person name="Zhu H."/>
        </authorList>
    </citation>
    <scope>NUCLEOTIDE SEQUENCE [LARGE SCALE GENOMIC DNA]</scope>
    <source>
        <strain evidence="4">K1S02-23</strain>
    </source>
</reference>
<dbReference type="Proteomes" id="UP000266327">
    <property type="component" value="Unassembled WGS sequence"/>
</dbReference>
<name>A0A3A3G2X9_9BURK</name>
<dbReference type="NCBIfam" id="NF009503">
    <property type="entry name" value="PRK12863.1-3"/>
    <property type="match status" value="1"/>
</dbReference>
<feature type="domain" description="YCII-related" evidence="2">
    <location>
        <begin position="1"/>
        <end position="88"/>
    </location>
</feature>
<evidence type="ECO:0000259" key="2">
    <source>
        <dbReference type="Pfam" id="PF03795"/>
    </source>
</evidence>
<dbReference type="RefSeq" id="WP_119786348.1">
    <property type="nucleotide sequence ID" value="NZ_QYUQ01000002.1"/>
</dbReference>